<comment type="caution">
    <text evidence="3">The sequence shown here is derived from an EMBL/GenBank/DDBJ whole genome shotgun (WGS) entry which is preliminary data.</text>
</comment>
<dbReference type="EMBL" id="JACSNR010000005">
    <property type="protein sequence ID" value="MBM6923359.1"/>
    <property type="molecule type" value="Genomic_DNA"/>
</dbReference>
<proteinExistence type="inferred from homology"/>
<evidence type="ECO:0000313" key="3">
    <source>
        <dbReference type="EMBL" id="MBM6923359.1"/>
    </source>
</evidence>
<dbReference type="RefSeq" id="WP_177502493.1">
    <property type="nucleotide sequence ID" value="NZ_JACSNR010000005.1"/>
</dbReference>
<sequence>MKRIGLIGGLSWQSTVDYYRIINEESAKRLGGLNNVESIVYSVNLNEMLEHMGKGEVEILGGKFAAVGKKLEEAGADLIVLCTNTMHAACAQLEESIHVPFIHIADATADEIKRLGLHKVGLMGTPFTMGQDFYKGRLRDKHGIEVIVPQESEWNEIYRVIQEELTFGILKDESRKYFLSVIEELRSRGAEGVILGCTEIPMLIKQTDTDLPVLDTTALHAMAAVRLAEELDK</sequence>
<dbReference type="PANTHER" id="PTHR21198:SF7">
    <property type="entry name" value="ASPARTATE-GLUTAMATE RACEMASE FAMILY"/>
    <property type="match status" value="1"/>
</dbReference>
<dbReference type="InterPro" id="IPR015942">
    <property type="entry name" value="Asp/Glu/hydantoin_racemase"/>
</dbReference>
<name>A0ABS2GNT2_9FIRM</name>
<dbReference type="InterPro" id="IPR033134">
    <property type="entry name" value="Asp/Glu_racemase_AS_2"/>
</dbReference>
<dbReference type="InterPro" id="IPR018187">
    <property type="entry name" value="Asp/Glu_racemase_AS_1"/>
</dbReference>
<dbReference type="InterPro" id="IPR001920">
    <property type="entry name" value="Asp/Glu_race"/>
</dbReference>
<dbReference type="PROSITE" id="PS00923">
    <property type="entry name" value="ASP_GLU_RACEMASE_1"/>
    <property type="match status" value="1"/>
</dbReference>
<evidence type="ECO:0000256" key="2">
    <source>
        <dbReference type="ARBA" id="ARBA00023235"/>
    </source>
</evidence>
<keyword evidence="4" id="KW-1185">Reference proteome</keyword>
<keyword evidence="2" id="KW-0413">Isomerase</keyword>
<dbReference type="InterPro" id="IPR004380">
    <property type="entry name" value="Asp_race"/>
</dbReference>
<comment type="similarity">
    <text evidence="1">Belongs to the aspartate/glutamate racemases family.</text>
</comment>
<reference evidence="3 4" key="1">
    <citation type="journal article" date="2021" name="Sci. Rep.">
        <title>The distribution of antibiotic resistance genes in chicken gut microbiota commensals.</title>
        <authorList>
            <person name="Juricova H."/>
            <person name="Matiasovicova J."/>
            <person name="Kubasova T."/>
            <person name="Cejkova D."/>
            <person name="Rychlik I."/>
        </authorList>
    </citation>
    <scope>NUCLEOTIDE SEQUENCE [LARGE SCALE GENOMIC DNA]</scope>
    <source>
        <strain evidence="3 4">An564</strain>
    </source>
</reference>
<accession>A0ABS2GNT2</accession>
<dbReference type="Proteomes" id="UP000724149">
    <property type="component" value="Unassembled WGS sequence"/>
</dbReference>
<gene>
    <name evidence="3" type="ORF">H9X81_06610</name>
</gene>
<evidence type="ECO:0000313" key="4">
    <source>
        <dbReference type="Proteomes" id="UP000724149"/>
    </source>
</evidence>
<evidence type="ECO:0000256" key="1">
    <source>
        <dbReference type="ARBA" id="ARBA00007847"/>
    </source>
</evidence>
<dbReference type="SUPFAM" id="SSF53681">
    <property type="entry name" value="Aspartate/glutamate racemase"/>
    <property type="match status" value="2"/>
</dbReference>
<dbReference type="NCBIfam" id="TIGR00035">
    <property type="entry name" value="asp_race"/>
    <property type="match status" value="1"/>
</dbReference>
<protein>
    <submittedName>
        <fullName evidence="3">Aspartate/glutamate racemase family protein</fullName>
    </submittedName>
</protein>
<dbReference type="PANTHER" id="PTHR21198">
    <property type="entry name" value="GLUTAMATE RACEMASE"/>
    <property type="match status" value="1"/>
</dbReference>
<dbReference type="Pfam" id="PF01177">
    <property type="entry name" value="Asp_Glu_race"/>
    <property type="match status" value="1"/>
</dbReference>
<dbReference type="Gene3D" id="3.40.50.1860">
    <property type="match status" value="2"/>
</dbReference>
<organism evidence="3 4">
    <name type="scientific">Hydrogenoanaerobacterium saccharovorans</name>
    <dbReference type="NCBI Taxonomy" id="474960"/>
    <lineage>
        <taxon>Bacteria</taxon>
        <taxon>Bacillati</taxon>
        <taxon>Bacillota</taxon>
        <taxon>Clostridia</taxon>
        <taxon>Eubacteriales</taxon>
        <taxon>Oscillospiraceae</taxon>
        <taxon>Hydrogenoanaerobacterium</taxon>
    </lineage>
</organism>
<dbReference type="PROSITE" id="PS00924">
    <property type="entry name" value="ASP_GLU_RACEMASE_2"/>
    <property type="match status" value="1"/>
</dbReference>